<dbReference type="RefSeq" id="WP_163989569.1">
    <property type="nucleotide sequence ID" value="NZ_WUEY01000011.1"/>
</dbReference>
<name>A0A6L9UDY4_9HYPH</name>
<comment type="caution">
    <text evidence="4">The sequence shown here is derived from an EMBL/GenBank/DDBJ whole genome shotgun (WGS) entry which is preliminary data.</text>
</comment>
<gene>
    <name evidence="4" type="ORF">GR212_22425</name>
</gene>
<organism evidence="4 5">
    <name type="scientific">Rhizobium lusitanum</name>
    <dbReference type="NCBI Taxonomy" id="293958"/>
    <lineage>
        <taxon>Bacteria</taxon>
        <taxon>Pseudomonadati</taxon>
        <taxon>Pseudomonadota</taxon>
        <taxon>Alphaproteobacteria</taxon>
        <taxon>Hyphomicrobiales</taxon>
        <taxon>Rhizobiaceae</taxon>
        <taxon>Rhizobium/Agrobacterium group</taxon>
        <taxon>Rhizobium</taxon>
    </lineage>
</organism>
<dbReference type="EMBL" id="WUEY01000011">
    <property type="protein sequence ID" value="NEI72346.1"/>
    <property type="molecule type" value="Genomic_DNA"/>
</dbReference>
<protein>
    <recommendedName>
        <fullName evidence="6">Oxygen tolerance</fullName>
    </recommendedName>
</protein>
<reference evidence="4 5" key="1">
    <citation type="submission" date="2019-12" db="EMBL/GenBank/DDBJ databases">
        <title>Rhizobium genotypes associated with high levels of biological nitrogen fixation by grain legumes in a temperate-maritime cropping system.</title>
        <authorList>
            <person name="Maluk M."/>
            <person name="Francesc Ferrando Molina F."/>
            <person name="Lopez Del Egido L."/>
            <person name="Lafos M."/>
            <person name="Langarica-Fuentes A."/>
            <person name="Gebre Yohannes G."/>
            <person name="Young M.W."/>
            <person name="Martin P."/>
            <person name="Gantlett R."/>
            <person name="Kenicer G."/>
            <person name="Hawes C."/>
            <person name="Begg G.S."/>
            <person name="Quilliam R.S."/>
            <person name="Squire G.R."/>
            <person name="Poole P.S."/>
            <person name="Young P.W."/>
            <person name="Iannetta P.M."/>
            <person name="James E.K."/>
        </authorList>
    </citation>
    <scope>NUCLEOTIDE SEQUENCE [LARGE SCALE GENOMIC DNA]</scope>
    <source>
        <strain evidence="4 5">JHI1118</strain>
    </source>
</reference>
<evidence type="ECO:0008006" key="6">
    <source>
        <dbReference type="Google" id="ProtNLM"/>
    </source>
</evidence>
<keyword evidence="2" id="KW-0812">Transmembrane</keyword>
<feature type="transmembrane region" description="Helical" evidence="2">
    <location>
        <begin position="288"/>
        <end position="306"/>
    </location>
</feature>
<sequence>MNWLMLVFAMLVPATAMAAGPFARADIDDGKNIVPGQQLHITVQVFAPNYFTSPPQFPLFDMPNALVTLSEERARNAVQTIDGTQYSIIARGYVVVPQVSGAFNVPGIQIELGYSADGTPTTAVAATQPLAFTVGKGDDNSAPIFAARGLRIKQSFDRDPEAMRTGDALVRTITITASDTQSMLIPPIRFESAPGLDQYIRQPKLEDNVALGRETASRRTETIVYTATKPGRFALPAIDYPWFDVDAHSQAFAHLTAGDVTVTAAPATAGIVPTQRDGRRKFAEGSRLIVVAVAVLLFLVLAIWLARRLPRQAARMLRDVRLRISTSRRSRLRRLRAKLLSADLPQVYAALQQWSRFEGYRTLQDWSDRQPQEVRDNVRRLEEELYAGREGGFARRRVARLLAKTESRPGASSPKHFLPELNPG</sequence>
<dbReference type="PANTHER" id="PTHR40940">
    <property type="entry name" value="PROTEIN BATD-RELATED"/>
    <property type="match status" value="1"/>
</dbReference>
<dbReference type="PANTHER" id="PTHR40940:SF1">
    <property type="entry name" value="PROTEIN BATD"/>
    <property type="match status" value="1"/>
</dbReference>
<evidence type="ECO:0000256" key="3">
    <source>
        <dbReference type="SAM" id="SignalP"/>
    </source>
</evidence>
<feature type="region of interest" description="Disordered" evidence="1">
    <location>
        <begin position="405"/>
        <end position="424"/>
    </location>
</feature>
<accession>A0A6L9UDY4</accession>
<dbReference type="Proteomes" id="UP000483035">
    <property type="component" value="Unassembled WGS sequence"/>
</dbReference>
<evidence type="ECO:0000313" key="4">
    <source>
        <dbReference type="EMBL" id="NEI72346.1"/>
    </source>
</evidence>
<dbReference type="InterPro" id="IPR025738">
    <property type="entry name" value="BatD"/>
</dbReference>
<evidence type="ECO:0000256" key="1">
    <source>
        <dbReference type="SAM" id="MobiDB-lite"/>
    </source>
</evidence>
<keyword evidence="2" id="KW-1133">Transmembrane helix</keyword>
<feature type="signal peptide" evidence="3">
    <location>
        <begin position="1"/>
        <end position="18"/>
    </location>
</feature>
<evidence type="ECO:0000256" key="2">
    <source>
        <dbReference type="SAM" id="Phobius"/>
    </source>
</evidence>
<proteinExistence type="predicted"/>
<dbReference type="AlphaFoldDB" id="A0A6L9UDY4"/>
<feature type="chain" id="PRO_5026808953" description="Oxygen tolerance" evidence="3">
    <location>
        <begin position="19"/>
        <end position="424"/>
    </location>
</feature>
<keyword evidence="3" id="KW-0732">Signal</keyword>
<keyword evidence="2" id="KW-0472">Membrane</keyword>
<evidence type="ECO:0000313" key="5">
    <source>
        <dbReference type="Proteomes" id="UP000483035"/>
    </source>
</evidence>